<organism evidence="1 2">
    <name type="scientific">Wickerhamomyces pijperi</name>
    <name type="common">Yeast</name>
    <name type="synonym">Pichia pijperi</name>
    <dbReference type="NCBI Taxonomy" id="599730"/>
    <lineage>
        <taxon>Eukaryota</taxon>
        <taxon>Fungi</taxon>
        <taxon>Dikarya</taxon>
        <taxon>Ascomycota</taxon>
        <taxon>Saccharomycotina</taxon>
        <taxon>Saccharomycetes</taxon>
        <taxon>Phaffomycetales</taxon>
        <taxon>Wickerhamomycetaceae</taxon>
        <taxon>Wickerhamomyces</taxon>
    </lineage>
</organism>
<sequence>WAESFSQASIDWSNVESKSWKSLHIPRISSLAAKLTTVSWLSDPEYPEQAIALIFRPESTKATLTLFRIFFRV</sequence>
<gene>
    <name evidence="1" type="ORF">WICPIJ_004716</name>
</gene>
<protein>
    <submittedName>
        <fullName evidence="1">Uncharacterized protein</fullName>
    </submittedName>
</protein>
<reference evidence="1" key="1">
    <citation type="journal article" date="2021" name="Open Biol.">
        <title>Shared evolutionary footprints suggest mitochondrial oxidative damage underlies multiple complex I losses in fungi.</title>
        <authorList>
            <person name="Schikora-Tamarit M.A."/>
            <person name="Marcet-Houben M."/>
            <person name="Nosek J."/>
            <person name="Gabaldon T."/>
        </authorList>
    </citation>
    <scope>NUCLEOTIDE SEQUENCE</scope>
    <source>
        <strain evidence="1">CBS2887</strain>
    </source>
</reference>
<dbReference type="EMBL" id="JAEUBG010002617">
    <property type="protein sequence ID" value="KAH3684313.1"/>
    <property type="molecule type" value="Genomic_DNA"/>
</dbReference>
<keyword evidence="2" id="KW-1185">Reference proteome</keyword>
<reference evidence="1" key="2">
    <citation type="submission" date="2021-01" db="EMBL/GenBank/DDBJ databases">
        <authorList>
            <person name="Schikora-Tamarit M.A."/>
        </authorList>
    </citation>
    <scope>NUCLEOTIDE SEQUENCE</scope>
    <source>
        <strain evidence="1">CBS2887</strain>
    </source>
</reference>
<name>A0A9P8Q4Z0_WICPI</name>
<evidence type="ECO:0000313" key="2">
    <source>
        <dbReference type="Proteomes" id="UP000774326"/>
    </source>
</evidence>
<dbReference type="Proteomes" id="UP000774326">
    <property type="component" value="Unassembled WGS sequence"/>
</dbReference>
<comment type="caution">
    <text evidence="1">The sequence shown here is derived from an EMBL/GenBank/DDBJ whole genome shotgun (WGS) entry which is preliminary data.</text>
</comment>
<feature type="non-terminal residue" evidence="1">
    <location>
        <position position="1"/>
    </location>
</feature>
<proteinExistence type="predicted"/>
<dbReference type="AlphaFoldDB" id="A0A9P8Q4Z0"/>
<accession>A0A9P8Q4Z0</accession>
<evidence type="ECO:0000313" key="1">
    <source>
        <dbReference type="EMBL" id="KAH3684313.1"/>
    </source>
</evidence>